<feature type="compositionally biased region" description="Basic and acidic residues" evidence="1">
    <location>
        <begin position="94"/>
        <end position="109"/>
    </location>
</feature>
<gene>
    <name evidence="2" type="ORF">AAFF_G00186410</name>
</gene>
<feature type="region of interest" description="Disordered" evidence="1">
    <location>
        <begin position="1"/>
        <end position="109"/>
    </location>
</feature>
<evidence type="ECO:0000256" key="1">
    <source>
        <dbReference type="SAM" id="MobiDB-lite"/>
    </source>
</evidence>
<dbReference type="Proteomes" id="UP001221898">
    <property type="component" value="Unassembled WGS sequence"/>
</dbReference>
<keyword evidence="3" id="KW-1185">Reference proteome</keyword>
<dbReference type="AlphaFoldDB" id="A0AAD7WWD3"/>
<protein>
    <submittedName>
        <fullName evidence="2">Uncharacterized protein</fullName>
    </submittedName>
</protein>
<comment type="caution">
    <text evidence="2">The sequence shown here is derived from an EMBL/GenBank/DDBJ whole genome shotgun (WGS) entry which is preliminary data.</text>
</comment>
<reference evidence="2" key="1">
    <citation type="journal article" date="2023" name="Science">
        <title>Genome structures resolve the early diversification of teleost fishes.</title>
        <authorList>
            <person name="Parey E."/>
            <person name="Louis A."/>
            <person name="Montfort J."/>
            <person name="Bouchez O."/>
            <person name="Roques C."/>
            <person name="Iampietro C."/>
            <person name="Lluch J."/>
            <person name="Castinel A."/>
            <person name="Donnadieu C."/>
            <person name="Desvignes T."/>
            <person name="Floi Bucao C."/>
            <person name="Jouanno E."/>
            <person name="Wen M."/>
            <person name="Mejri S."/>
            <person name="Dirks R."/>
            <person name="Jansen H."/>
            <person name="Henkel C."/>
            <person name="Chen W.J."/>
            <person name="Zahm M."/>
            <person name="Cabau C."/>
            <person name="Klopp C."/>
            <person name="Thompson A.W."/>
            <person name="Robinson-Rechavi M."/>
            <person name="Braasch I."/>
            <person name="Lecointre G."/>
            <person name="Bobe J."/>
            <person name="Postlethwait J.H."/>
            <person name="Berthelot C."/>
            <person name="Roest Crollius H."/>
            <person name="Guiguen Y."/>
        </authorList>
    </citation>
    <scope>NUCLEOTIDE SEQUENCE</scope>
    <source>
        <strain evidence="2">NC1722</strain>
    </source>
</reference>
<name>A0AAD7WWD3_9TELE</name>
<evidence type="ECO:0000313" key="2">
    <source>
        <dbReference type="EMBL" id="KAJ8410684.1"/>
    </source>
</evidence>
<dbReference type="EMBL" id="JAINUG010000025">
    <property type="protein sequence ID" value="KAJ8410684.1"/>
    <property type="molecule type" value="Genomic_DNA"/>
</dbReference>
<evidence type="ECO:0000313" key="3">
    <source>
        <dbReference type="Proteomes" id="UP001221898"/>
    </source>
</evidence>
<organism evidence="2 3">
    <name type="scientific">Aldrovandia affinis</name>
    <dbReference type="NCBI Taxonomy" id="143900"/>
    <lineage>
        <taxon>Eukaryota</taxon>
        <taxon>Metazoa</taxon>
        <taxon>Chordata</taxon>
        <taxon>Craniata</taxon>
        <taxon>Vertebrata</taxon>
        <taxon>Euteleostomi</taxon>
        <taxon>Actinopterygii</taxon>
        <taxon>Neopterygii</taxon>
        <taxon>Teleostei</taxon>
        <taxon>Notacanthiformes</taxon>
        <taxon>Halosauridae</taxon>
        <taxon>Aldrovandia</taxon>
    </lineage>
</organism>
<sequence>MSVTFPPRVRAHKSQAAPTSTDSSSHGGTHRDETVRLIGQPARGSPVTHRPMSGRERDGAPLAVSPRARPGGGTDRKTTRQTTGHTTPPAVQRKCREAAAAESARHAVA</sequence>
<accession>A0AAD7WWD3</accession>
<proteinExistence type="predicted"/>